<sequence>MLLVKKMQIILLLSHIKNQFLLSFANNLSNYVDDNSKEGDDYVFMISGGYRPNSDFLTKSAVSIRTRQPTKFFGDNHFCNGAVVSWNIVLSAAHCVVDQYGVVTRPHRLSVIAGCSGRLKKTITCMEYKVLRIVPHSQFHRHRGNDIALLILETSFPASNKKISISSLATQRPAIGTVCQAVGWGQIYWDGPFSDEAIFVNLTVTSNDECIENYDYNFADDLLCVMGATFEIGLCRGDSGAPLFCNNKLHGILSEGKSCNSLQPTTYSAVSVHYNWIHHASSAPKVRLSFISIVIVYVSYNVLLSADEGGMFRLLRTDYVRHNRPFERTLGTIVKIFKETRSATDLLRSVHNRIAYSN</sequence>
<dbReference type="PRINTS" id="PR00722">
    <property type="entry name" value="CHYMOTRYPSIN"/>
</dbReference>
<reference evidence="7" key="2">
    <citation type="submission" date="2020-05" db="UniProtKB">
        <authorList>
            <consortium name="EnsemblMetazoa"/>
        </authorList>
    </citation>
    <scope>IDENTIFICATION</scope>
    <source>
        <strain evidence="7">IAEA</strain>
    </source>
</reference>
<feature type="domain" description="Peptidase S1" evidence="6">
    <location>
        <begin position="46"/>
        <end position="282"/>
    </location>
</feature>
<dbReference type="PANTHER" id="PTHR24276:SF91">
    <property type="entry name" value="AT26814P-RELATED"/>
    <property type="match status" value="1"/>
</dbReference>
<dbReference type="SMART" id="SM00020">
    <property type="entry name" value="Tryp_SPc"/>
    <property type="match status" value="1"/>
</dbReference>
<dbReference type="InterPro" id="IPR043504">
    <property type="entry name" value="Peptidase_S1_PA_chymotrypsin"/>
</dbReference>
<dbReference type="PROSITE" id="PS00134">
    <property type="entry name" value="TRYPSIN_HIS"/>
    <property type="match status" value="1"/>
</dbReference>
<name>A0A1B0AX65_9MUSC</name>
<dbReference type="EnsemblMetazoa" id="GPPI011746-RA">
    <property type="protein sequence ID" value="GPPI011746-PA"/>
    <property type="gene ID" value="GPPI011746"/>
</dbReference>
<keyword evidence="4" id="KW-0720">Serine protease</keyword>
<dbReference type="InterPro" id="IPR001254">
    <property type="entry name" value="Trypsin_dom"/>
</dbReference>
<evidence type="ECO:0000256" key="2">
    <source>
        <dbReference type="ARBA" id="ARBA00022670"/>
    </source>
</evidence>
<keyword evidence="8" id="KW-1185">Reference proteome</keyword>
<dbReference type="GO" id="GO:0006508">
    <property type="term" value="P:proteolysis"/>
    <property type="evidence" value="ECO:0007669"/>
    <property type="project" value="UniProtKB-KW"/>
</dbReference>
<organism evidence="7 8">
    <name type="scientific">Glossina palpalis gambiensis</name>
    <dbReference type="NCBI Taxonomy" id="67801"/>
    <lineage>
        <taxon>Eukaryota</taxon>
        <taxon>Metazoa</taxon>
        <taxon>Ecdysozoa</taxon>
        <taxon>Arthropoda</taxon>
        <taxon>Hexapoda</taxon>
        <taxon>Insecta</taxon>
        <taxon>Pterygota</taxon>
        <taxon>Neoptera</taxon>
        <taxon>Endopterygota</taxon>
        <taxon>Diptera</taxon>
        <taxon>Brachycera</taxon>
        <taxon>Muscomorpha</taxon>
        <taxon>Hippoboscoidea</taxon>
        <taxon>Glossinidae</taxon>
        <taxon>Glossina</taxon>
    </lineage>
</organism>
<dbReference type="Pfam" id="PF00089">
    <property type="entry name" value="Trypsin"/>
    <property type="match status" value="1"/>
</dbReference>
<evidence type="ECO:0000256" key="1">
    <source>
        <dbReference type="ARBA" id="ARBA00007664"/>
    </source>
</evidence>
<evidence type="ECO:0000256" key="3">
    <source>
        <dbReference type="ARBA" id="ARBA00022801"/>
    </source>
</evidence>
<dbReference type="CDD" id="cd00190">
    <property type="entry name" value="Tryp_SPc"/>
    <property type="match status" value="1"/>
</dbReference>
<dbReference type="VEuPathDB" id="VectorBase:GPPI011746"/>
<dbReference type="Proteomes" id="UP000092460">
    <property type="component" value="Unassembled WGS sequence"/>
</dbReference>
<evidence type="ECO:0000259" key="6">
    <source>
        <dbReference type="PROSITE" id="PS50240"/>
    </source>
</evidence>
<keyword evidence="5" id="KW-1015">Disulfide bond</keyword>
<accession>A0A1B0AX65</accession>
<dbReference type="SUPFAM" id="SSF50494">
    <property type="entry name" value="Trypsin-like serine proteases"/>
    <property type="match status" value="1"/>
</dbReference>
<dbReference type="InterPro" id="IPR001314">
    <property type="entry name" value="Peptidase_S1A"/>
</dbReference>
<dbReference type="EMBL" id="JXJN01005089">
    <property type="status" value="NOT_ANNOTATED_CDS"/>
    <property type="molecule type" value="Genomic_DNA"/>
</dbReference>
<evidence type="ECO:0000313" key="8">
    <source>
        <dbReference type="Proteomes" id="UP000092460"/>
    </source>
</evidence>
<dbReference type="PROSITE" id="PS50240">
    <property type="entry name" value="TRYPSIN_DOM"/>
    <property type="match status" value="1"/>
</dbReference>
<dbReference type="InterPro" id="IPR009003">
    <property type="entry name" value="Peptidase_S1_PA"/>
</dbReference>
<comment type="similarity">
    <text evidence="1">Belongs to the peptidase S1 family.</text>
</comment>
<dbReference type="AlphaFoldDB" id="A0A1B0AX65"/>
<evidence type="ECO:0000313" key="7">
    <source>
        <dbReference type="EnsemblMetazoa" id="GPPI011746-PA"/>
    </source>
</evidence>
<protein>
    <recommendedName>
        <fullName evidence="6">Peptidase S1 domain-containing protein</fullName>
    </recommendedName>
</protein>
<evidence type="ECO:0000256" key="5">
    <source>
        <dbReference type="ARBA" id="ARBA00023157"/>
    </source>
</evidence>
<dbReference type="InterPro" id="IPR018114">
    <property type="entry name" value="TRYPSIN_HIS"/>
</dbReference>
<dbReference type="Gene3D" id="2.40.10.10">
    <property type="entry name" value="Trypsin-like serine proteases"/>
    <property type="match status" value="1"/>
</dbReference>
<proteinExistence type="inferred from homology"/>
<keyword evidence="2" id="KW-0645">Protease</keyword>
<reference evidence="8" key="1">
    <citation type="submission" date="2015-01" db="EMBL/GenBank/DDBJ databases">
        <authorList>
            <person name="Aksoy S."/>
            <person name="Warren W."/>
            <person name="Wilson R.K."/>
        </authorList>
    </citation>
    <scope>NUCLEOTIDE SEQUENCE [LARGE SCALE GENOMIC DNA]</scope>
    <source>
        <strain evidence="8">IAEA</strain>
    </source>
</reference>
<keyword evidence="3" id="KW-0378">Hydrolase</keyword>
<dbReference type="PANTHER" id="PTHR24276">
    <property type="entry name" value="POLYSERASE-RELATED"/>
    <property type="match status" value="1"/>
</dbReference>
<dbReference type="STRING" id="67801.A0A1B0AX65"/>
<dbReference type="InterPro" id="IPR050430">
    <property type="entry name" value="Peptidase_S1"/>
</dbReference>
<dbReference type="GO" id="GO:0004252">
    <property type="term" value="F:serine-type endopeptidase activity"/>
    <property type="evidence" value="ECO:0007669"/>
    <property type="project" value="InterPro"/>
</dbReference>
<evidence type="ECO:0000256" key="4">
    <source>
        <dbReference type="ARBA" id="ARBA00022825"/>
    </source>
</evidence>